<evidence type="ECO:0000256" key="3">
    <source>
        <dbReference type="PROSITE-ProRule" id="PRU00221"/>
    </source>
</evidence>
<dbReference type="InterPro" id="IPR001680">
    <property type="entry name" value="WD40_rpt"/>
</dbReference>
<dbReference type="PROSITE" id="PS50082">
    <property type="entry name" value="WD_REPEATS_2"/>
    <property type="match status" value="2"/>
</dbReference>
<dbReference type="AlphaFoldDB" id="A0A402AE43"/>
<dbReference type="InterPro" id="IPR036322">
    <property type="entry name" value="WD40_repeat_dom_sf"/>
</dbReference>
<dbReference type="Proteomes" id="UP000287188">
    <property type="component" value="Unassembled WGS sequence"/>
</dbReference>
<reference evidence="5" key="1">
    <citation type="submission" date="2018-12" db="EMBL/GenBank/DDBJ databases">
        <title>Tengunoibacter tsumagoiensis gen. nov., sp. nov., Dictyobacter kobayashii sp. nov., D. alpinus sp. nov., and D. joshuensis sp. nov. and description of Dictyobacteraceae fam. nov. within the order Ktedonobacterales isolated from Tengu-no-mugimeshi.</title>
        <authorList>
            <person name="Wang C.M."/>
            <person name="Zheng Y."/>
            <person name="Sakai Y."/>
            <person name="Toyoda A."/>
            <person name="Minakuchi Y."/>
            <person name="Abe K."/>
            <person name="Yokota A."/>
            <person name="Yabe S."/>
        </authorList>
    </citation>
    <scope>NUCLEOTIDE SEQUENCE [LARGE SCALE GENOMIC DNA]</scope>
    <source>
        <strain evidence="5">Uno11</strain>
    </source>
</reference>
<keyword evidence="5" id="KW-1185">Reference proteome</keyword>
<organism evidence="4 5">
    <name type="scientific">Dictyobacter kobayashii</name>
    <dbReference type="NCBI Taxonomy" id="2014872"/>
    <lineage>
        <taxon>Bacteria</taxon>
        <taxon>Bacillati</taxon>
        <taxon>Chloroflexota</taxon>
        <taxon>Ktedonobacteria</taxon>
        <taxon>Ktedonobacterales</taxon>
        <taxon>Dictyobacteraceae</taxon>
        <taxon>Dictyobacter</taxon>
    </lineage>
</organism>
<sequence>MTGANTQVAFWNATNGKQLARSTHRHAQMVTGLAWSAQNPMQVVSVGADKRAVVWDGQQYRALLTYQAHTNAIAAVSWSTDGKTVATSSDGGAVRIWDAMKGMDIHGYYYDAQIPMRTLAFAPDGVQLAVGGDDGIVRIWHALTCTNNNGQICQDVPQRLHLANVPIRSVAWSPDARFLRSAQMMVRLPCCKPRRV</sequence>
<keyword evidence="1 3" id="KW-0853">WD repeat</keyword>
<dbReference type="Gene3D" id="2.130.10.10">
    <property type="entry name" value="YVTN repeat-like/Quinoprotein amine dehydrogenase"/>
    <property type="match status" value="1"/>
</dbReference>
<keyword evidence="2" id="KW-0677">Repeat</keyword>
<feature type="repeat" description="WD" evidence="3">
    <location>
        <begin position="66"/>
        <end position="98"/>
    </location>
</feature>
<comment type="caution">
    <text evidence="4">The sequence shown here is derived from an EMBL/GenBank/DDBJ whole genome shotgun (WGS) entry which is preliminary data.</text>
</comment>
<gene>
    <name evidence="4" type="ORF">KDK_11650</name>
</gene>
<dbReference type="PANTHER" id="PTHR19848:SF8">
    <property type="entry name" value="F-BOX AND WD REPEAT DOMAIN CONTAINING 7"/>
    <property type="match status" value="1"/>
</dbReference>
<dbReference type="InterPro" id="IPR015943">
    <property type="entry name" value="WD40/YVTN_repeat-like_dom_sf"/>
</dbReference>
<evidence type="ECO:0000313" key="5">
    <source>
        <dbReference type="Proteomes" id="UP000287188"/>
    </source>
</evidence>
<evidence type="ECO:0000256" key="2">
    <source>
        <dbReference type="ARBA" id="ARBA00022737"/>
    </source>
</evidence>
<feature type="repeat" description="WD" evidence="3">
    <location>
        <begin position="116"/>
        <end position="140"/>
    </location>
</feature>
<dbReference type="SMART" id="SM00320">
    <property type="entry name" value="WD40"/>
    <property type="match status" value="3"/>
</dbReference>
<proteinExistence type="predicted"/>
<protein>
    <submittedName>
        <fullName evidence="4">Uncharacterized protein</fullName>
    </submittedName>
</protein>
<dbReference type="PANTHER" id="PTHR19848">
    <property type="entry name" value="WD40 REPEAT PROTEIN"/>
    <property type="match status" value="1"/>
</dbReference>
<dbReference type="Pfam" id="PF00400">
    <property type="entry name" value="WD40"/>
    <property type="match status" value="3"/>
</dbReference>
<name>A0A402AE43_9CHLR</name>
<dbReference type="SUPFAM" id="SSF50978">
    <property type="entry name" value="WD40 repeat-like"/>
    <property type="match status" value="1"/>
</dbReference>
<evidence type="ECO:0000256" key="1">
    <source>
        <dbReference type="ARBA" id="ARBA00022574"/>
    </source>
</evidence>
<evidence type="ECO:0000313" key="4">
    <source>
        <dbReference type="EMBL" id="GCE17365.1"/>
    </source>
</evidence>
<dbReference type="PROSITE" id="PS50294">
    <property type="entry name" value="WD_REPEATS_REGION"/>
    <property type="match status" value="1"/>
</dbReference>
<accession>A0A402AE43</accession>
<dbReference type="EMBL" id="BIFS01000001">
    <property type="protein sequence ID" value="GCE17365.1"/>
    <property type="molecule type" value="Genomic_DNA"/>
</dbReference>